<keyword evidence="3" id="KW-0812">Transmembrane</keyword>
<dbReference type="EMBL" id="JAHLQF010000005">
    <property type="protein sequence ID" value="MBU5486278.1"/>
    <property type="molecule type" value="Genomic_DNA"/>
</dbReference>
<keyword evidence="3" id="KW-0472">Membrane</keyword>
<dbReference type="SMART" id="SM00228">
    <property type="entry name" value="PDZ"/>
    <property type="match status" value="1"/>
</dbReference>
<dbReference type="Pfam" id="PF13365">
    <property type="entry name" value="Trypsin_2"/>
    <property type="match status" value="1"/>
</dbReference>
<dbReference type="PANTHER" id="PTHR43343:SF3">
    <property type="entry name" value="PROTEASE DO-LIKE 8, CHLOROPLASTIC"/>
    <property type="match status" value="1"/>
</dbReference>
<evidence type="ECO:0000256" key="3">
    <source>
        <dbReference type="SAM" id="Phobius"/>
    </source>
</evidence>
<keyword evidence="3" id="KW-1133">Transmembrane helix</keyword>
<reference evidence="5 6" key="1">
    <citation type="submission" date="2021-06" db="EMBL/GenBank/DDBJ databases">
        <authorList>
            <person name="Sun Q."/>
            <person name="Li D."/>
        </authorList>
    </citation>
    <scope>NUCLEOTIDE SEQUENCE [LARGE SCALE GENOMIC DNA]</scope>
    <source>
        <strain evidence="5 6">MSJ-11</strain>
    </source>
</reference>
<feature type="transmembrane region" description="Helical" evidence="3">
    <location>
        <begin position="37"/>
        <end position="60"/>
    </location>
</feature>
<dbReference type="Pfam" id="PF13180">
    <property type="entry name" value="PDZ_2"/>
    <property type="match status" value="1"/>
</dbReference>
<keyword evidence="2" id="KW-0378">Hydrolase</keyword>
<dbReference type="PROSITE" id="PS50106">
    <property type="entry name" value="PDZ"/>
    <property type="match status" value="1"/>
</dbReference>
<dbReference type="InterPro" id="IPR001478">
    <property type="entry name" value="PDZ"/>
</dbReference>
<keyword evidence="1" id="KW-0645">Protease</keyword>
<name>A0ABS6EM33_9CLOT</name>
<dbReference type="InterPro" id="IPR051201">
    <property type="entry name" value="Chloro_Bact_Ser_Proteases"/>
</dbReference>
<evidence type="ECO:0000256" key="1">
    <source>
        <dbReference type="ARBA" id="ARBA00022670"/>
    </source>
</evidence>
<evidence type="ECO:0000313" key="6">
    <source>
        <dbReference type="Proteomes" id="UP000726170"/>
    </source>
</evidence>
<dbReference type="RefSeq" id="WP_216440884.1">
    <property type="nucleotide sequence ID" value="NZ_JAHLQF010000005.1"/>
</dbReference>
<evidence type="ECO:0000259" key="4">
    <source>
        <dbReference type="PROSITE" id="PS50106"/>
    </source>
</evidence>
<sequence length="393" mass="41944">MDDYKFNEVKDVRWESINPEDGNIKFRKNKRKSVFSGFLRFVAFIIIASISGGVSGAYIVNRKYNSNQGNYGMLQNDEISTDYNSQKLNSTGNTISKVADMVGPAVVGVSNKAETFWGTIDQGIGSGIIFDSNGYIVTNYHVIEGAKEVTVKLSNGKVFPAKLVGYDKRTDLAVIKIDAKNLPTAKFGDSSKVRVGDVAVAIGNPLGEEFAGSVTAGIISALNRTMKHDGAIYKVLQTDAAINPGNSGGPLVNENGEVIGINSLKIGAEANAEGMGFAIAINEAKVIIDALMSDGKVKRPSLGVLGQTVSSRDGKIKGFYVNEVVPASGAAAAGIKPTDIIIELDNVKVNGFDDLAEILDKHKIGDKVSCKVWRDGSTKELNITLKEVKETNS</sequence>
<proteinExistence type="predicted"/>
<comment type="caution">
    <text evidence="5">The sequence shown here is derived from an EMBL/GenBank/DDBJ whole genome shotgun (WGS) entry which is preliminary data.</text>
</comment>
<protein>
    <submittedName>
        <fullName evidence="5">Trypsin-like peptidase domain-containing protein</fullName>
    </submittedName>
</protein>
<dbReference type="PANTHER" id="PTHR43343">
    <property type="entry name" value="PEPTIDASE S12"/>
    <property type="match status" value="1"/>
</dbReference>
<evidence type="ECO:0000256" key="2">
    <source>
        <dbReference type="ARBA" id="ARBA00022801"/>
    </source>
</evidence>
<accession>A0ABS6EM33</accession>
<keyword evidence="6" id="KW-1185">Reference proteome</keyword>
<dbReference type="Proteomes" id="UP000726170">
    <property type="component" value="Unassembled WGS sequence"/>
</dbReference>
<feature type="domain" description="PDZ" evidence="4">
    <location>
        <begin position="294"/>
        <end position="351"/>
    </location>
</feature>
<evidence type="ECO:0000313" key="5">
    <source>
        <dbReference type="EMBL" id="MBU5486278.1"/>
    </source>
</evidence>
<gene>
    <name evidence="5" type="ORF">KQI86_18370</name>
</gene>
<organism evidence="5 6">
    <name type="scientific">Clostridium mobile</name>
    <dbReference type="NCBI Taxonomy" id="2841512"/>
    <lineage>
        <taxon>Bacteria</taxon>
        <taxon>Bacillati</taxon>
        <taxon>Bacillota</taxon>
        <taxon>Clostridia</taxon>
        <taxon>Eubacteriales</taxon>
        <taxon>Clostridiaceae</taxon>
        <taxon>Clostridium</taxon>
    </lineage>
</organism>